<keyword evidence="6" id="KW-0211">Defensin</keyword>
<dbReference type="InterPro" id="IPR036574">
    <property type="entry name" value="Scorpion_toxin-like_sf"/>
</dbReference>
<evidence type="ECO:0000256" key="5">
    <source>
        <dbReference type="ARBA" id="ARBA00022859"/>
    </source>
</evidence>
<keyword evidence="8" id="KW-1015">Disulfide bond</keyword>
<evidence type="ECO:0000256" key="4">
    <source>
        <dbReference type="ARBA" id="ARBA00022588"/>
    </source>
</evidence>
<accession>A0A5S9BFT6</accession>
<dbReference type="InterPro" id="IPR001542">
    <property type="entry name" value="Defensin_invertebrate/fungal"/>
</dbReference>
<evidence type="ECO:0000256" key="1">
    <source>
        <dbReference type="ARBA" id="ARBA00004613"/>
    </source>
</evidence>
<dbReference type="AlphaFoldDB" id="A0A5S9BFT6"/>
<keyword evidence="4" id="KW-0399">Innate immunity</keyword>
<keyword evidence="5" id="KW-0391">Immunity</keyword>
<protein>
    <submittedName>
        <fullName evidence="11">Defensin 2A</fullName>
    </submittedName>
</protein>
<feature type="chain" id="PRO_5024811557" evidence="9">
    <location>
        <begin position="22"/>
        <end position="79"/>
    </location>
</feature>
<keyword evidence="9" id="KW-0732">Signal</keyword>
<dbReference type="SUPFAM" id="SSF57095">
    <property type="entry name" value="Scorpion toxin-like"/>
    <property type="match status" value="1"/>
</dbReference>
<evidence type="ECO:0000313" key="11">
    <source>
        <dbReference type="EMBL" id="AYV99144.1"/>
    </source>
</evidence>
<feature type="domain" description="Invertebrate defensins family profile" evidence="10">
    <location>
        <begin position="36"/>
        <end position="79"/>
    </location>
</feature>
<evidence type="ECO:0000256" key="9">
    <source>
        <dbReference type="SAM" id="SignalP"/>
    </source>
</evidence>
<evidence type="ECO:0000256" key="8">
    <source>
        <dbReference type="ARBA" id="ARBA00023157"/>
    </source>
</evidence>
<evidence type="ECO:0000256" key="2">
    <source>
        <dbReference type="ARBA" id="ARBA00022525"/>
    </source>
</evidence>
<dbReference type="Gene3D" id="3.30.30.10">
    <property type="entry name" value="Knottin, scorpion toxin-like"/>
    <property type="match status" value="1"/>
</dbReference>
<dbReference type="GO" id="GO:0042742">
    <property type="term" value="P:defense response to bacterium"/>
    <property type="evidence" value="ECO:0007669"/>
    <property type="project" value="UniProtKB-KW"/>
</dbReference>
<name>A0A5S9BFT6_9CUCU</name>
<dbReference type="GO" id="GO:0045087">
    <property type="term" value="P:innate immune response"/>
    <property type="evidence" value="ECO:0007669"/>
    <property type="project" value="UniProtKB-KW"/>
</dbReference>
<evidence type="ECO:0000256" key="7">
    <source>
        <dbReference type="ARBA" id="ARBA00023022"/>
    </source>
</evidence>
<evidence type="ECO:0000256" key="6">
    <source>
        <dbReference type="ARBA" id="ARBA00022940"/>
    </source>
</evidence>
<feature type="signal peptide" evidence="9">
    <location>
        <begin position="1"/>
        <end position="21"/>
    </location>
</feature>
<dbReference type="GO" id="GO:0005615">
    <property type="term" value="C:extracellular space"/>
    <property type="evidence" value="ECO:0007669"/>
    <property type="project" value="TreeGrafter"/>
</dbReference>
<keyword evidence="3" id="KW-0929">Antimicrobial</keyword>
<organism evidence="11">
    <name type="scientific">Octodonta nipae</name>
    <dbReference type="NCBI Taxonomy" id="1432747"/>
    <lineage>
        <taxon>Eukaryota</taxon>
        <taxon>Metazoa</taxon>
        <taxon>Ecdysozoa</taxon>
        <taxon>Arthropoda</taxon>
        <taxon>Hexapoda</taxon>
        <taxon>Insecta</taxon>
        <taxon>Pterygota</taxon>
        <taxon>Neoptera</taxon>
        <taxon>Endopterygota</taxon>
        <taxon>Coleoptera</taxon>
        <taxon>Polyphaga</taxon>
        <taxon>Cucujiformia</taxon>
        <taxon>Chrysomeloidea</taxon>
        <taxon>Chrysomelidae</taxon>
        <taxon>Cassidinae</taxon>
        <taxon>Octodonta</taxon>
    </lineage>
</organism>
<proteinExistence type="evidence at transcript level"/>
<evidence type="ECO:0000256" key="3">
    <source>
        <dbReference type="ARBA" id="ARBA00022529"/>
    </source>
</evidence>
<keyword evidence="7" id="KW-0044">Antibiotic</keyword>
<reference evidence="11" key="1">
    <citation type="submission" date="2017-10" db="EMBL/GenBank/DDBJ databases">
        <title>Molecular cloning and expression of two antimicrobial peptide gene families and their reactions in immune defense in an invasive pest Octodonta nipae on two host plants.</title>
        <authorList>
            <person name="Li J."/>
            <person name="Hou Y."/>
            <person name="Song Y."/>
            <person name="Meng E."/>
            <person name="Li R."/>
        </authorList>
    </citation>
    <scope>NUCLEOTIDE SEQUENCE</scope>
</reference>
<comment type="subcellular location">
    <subcellularLocation>
        <location evidence="1">Secreted</location>
    </subcellularLocation>
</comment>
<dbReference type="PANTHER" id="PTHR13645:SF0">
    <property type="entry name" value="DEFENSIN"/>
    <property type="match status" value="1"/>
</dbReference>
<evidence type="ECO:0000259" key="10">
    <source>
        <dbReference type="PROSITE" id="PS51378"/>
    </source>
</evidence>
<dbReference type="GO" id="GO:0006959">
    <property type="term" value="P:humoral immune response"/>
    <property type="evidence" value="ECO:0007669"/>
    <property type="project" value="TreeGrafter"/>
</dbReference>
<keyword evidence="2" id="KW-0964">Secreted</keyword>
<dbReference type="PANTHER" id="PTHR13645">
    <property type="entry name" value="DEFENSIN"/>
    <property type="match status" value="1"/>
</dbReference>
<dbReference type="PROSITE" id="PS51378">
    <property type="entry name" value="INVERT_DEFENSINS"/>
    <property type="match status" value="1"/>
</dbReference>
<dbReference type="EMBL" id="MG099658">
    <property type="protein sequence ID" value="AYV99144.1"/>
    <property type="molecule type" value="mRNA"/>
</dbReference>
<sequence length="79" mass="8733">MQNRKIFTLCISVFLITEIMCLPVDSETRGGLRVKRFTCDVLSFEIGGISVGDQACNFHCSLQNRGNGKCNTNRICVCG</sequence>